<evidence type="ECO:0000313" key="2">
    <source>
        <dbReference type="EMBL" id="AKQ40825.2"/>
    </source>
</evidence>
<gene>
    <name evidence="2" type="ORF">CP97_00315</name>
</gene>
<accession>A0A0H4V8K1</accession>
<dbReference type="Gene3D" id="2.40.128.270">
    <property type="match status" value="2"/>
</dbReference>
<dbReference type="AlphaFoldDB" id="A0A0H4V8K1"/>
<reference evidence="3" key="2">
    <citation type="submission" date="2015-04" db="EMBL/GenBank/DDBJ databases">
        <title>The complete genome sequence of Erythrobacter sp. s21-N3.</title>
        <authorList>
            <person name="Zhuang L."/>
            <person name="Liu Y."/>
            <person name="Shao Z."/>
        </authorList>
    </citation>
    <scope>NUCLEOTIDE SEQUENCE [LARGE SCALE GENOMIC DNA]</scope>
    <source>
        <strain evidence="3">s21-N3</strain>
    </source>
</reference>
<evidence type="ECO:0000313" key="3">
    <source>
        <dbReference type="Proteomes" id="UP000059113"/>
    </source>
</evidence>
<dbReference type="InterPro" id="IPR038670">
    <property type="entry name" value="HslJ-like_sf"/>
</dbReference>
<sequence>MGGSLGCNSFGALALYTDGRFAIHSWSGTAMYCEGIAEQERAISELFFAQPAVEQKGSQVVVRSAEHQVVLSDRQADTLETAVPASQALIGTRWRISFIDQSEKSTSPEDRYLTFTDVSWQGLASCATLFGAYLTNQGRLIVEDEIASTEQLCPEEYAALDDAFADLMRSNPRYLVGPNGELIIAGHGHVLTGGAAQ</sequence>
<proteinExistence type="predicted"/>
<name>A0A0H4V8K1_9SPHN</name>
<protein>
    <recommendedName>
        <fullName evidence="1">DUF306 domain-containing protein</fullName>
    </recommendedName>
</protein>
<reference evidence="2 3" key="1">
    <citation type="journal article" date="2015" name="Int. J. Syst. Evol. Microbiol.">
        <title>Erythrobacter atlanticus sp. nov., a bacterium from ocean sediment able to degrade polycyclic aromatic hydrocarbons.</title>
        <authorList>
            <person name="Zhuang L."/>
            <person name="Liu Y."/>
            <person name="Wang L."/>
            <person name="Wang W."/>
            <person name="Shao Z."/>
        </authorList>
    </citation>
    <scope>NUCLEOTIDE SEQUENCE [LARGE SCALE GENOMIC DNA]</scope>
    <source>
        <strain evidence="3">s21-N3</strain>
    </source>
</reference>
<organism evidence="2 3">
    <name type="scientific">Aurantiacibacter atlanticus</name>
    <dbReference type="NCBI Taxonomy" id="1648404"/>
    <lineage>
        <taxon>Bacteria</taxon>
        <taxon>Pseudomonadati</taxon>
        <taxon>Pseudomonadota</taxon>
        <taxon>Alphaproteobacteria</taxon>
        <taxon>Sphingomonadales</taxon>
        <taxon>Erythrobacteraceae</taxon>
        <taxon>Aurantiacibacter</taxon>
    </lineage>
</organism>
<dbReference type="InterPro" id="IPR053147">
    <property type="entry name" value="Hsp_HslJ-like"/>
</dbReference>
<dbReference type="Pfam" id="PF03724">
    <property type="entry name" value="META"/>
    <property type="match status" value="2"/>
</dbReference>
<evidence type="ECO:0000259" key="1">
    <source>
        <dbReference type="Pfam" id="PF03724"/>
    </source>
</evidence>
<dbReference type="InterPro" id="IPR005184">
    <property type="entry name" value="DUF306_Meta_HslJ"/>
</dbReference>
<feature type="domain" description="DUF306" evidence="1">
    <location>
        <begin position="87"/>
        <end position="188"/>
    </location>
</feature>
<dbReference type="PANTHER" id="PTHR35535:SF1">
    <property type="entry name" value="HEAT SHOCK PROTEIN HSLJ"/>
    <property type="match status" value="1"/>
</dbReference>
<dbReference type="EMBL" id="CP011310">
    <property type="protein sequence ID" value="AKQ40825.2"/>
    <property type="molecule type" value="Genomic_DNA"/>
</dbReference>
<keyword evidence="3" id="KW-1185">Reference proteome</keyword>
<dbReference type="Proteomes" id="UP000059113">
    <property type="component" value="Chromosome"/>
</dbReference>
<dbReference type="KEGG" id="ery:CP97_00315"/>
<dbReference type="STRING" id="1648404.CP97_00315"/>
<dbReference type="PANTHER" id="PTHR35535">
    <property type="entry name" value="HEAT SHOCK PROTEIN HSLJ"/>
    <property type="match status" value="1"/>
</dbReference>
<feature type="domain" description="DUF306" evidence="1">
    <location>
        <begin position="2"/>
        <end position="71"/>
    </location>
</feature>